<gene>
    <name evidence="4" type="ORF">CEURO_LOCUS9535</name>
</gene>
<dbReference type="PANTHER" id="PTHR31029">
    <property type="entry name" value="CYCLIN-DEPENDENT KINASE-LIKE PROTEIN"/>
    <property type="match status" value="1"/>
</dbReference>
<sequence length="466" mass="52230">MATSSSSKPPLSPLFTPIQEGNEEDECSLHGRSSPTEYKHRPTPLHLCSEKGPPKKRPESDERTREDDDGRGVLCNKCRPSNRERISVVPLDNSSNGIPRNSTASPNGIFKTVFSSLVKRSPRLSDDGSSSSSAASDHWKKAVAELSHKLIQATKKKDDAVLEASRLKYSMAELEKKLNKLEIYCHDLKSGLEVCSKNSQPHLNFQCIKAGDQEKVIQRFLVAVSEARSSIRILTRSLTLHLRQMAPGKPHERIAQLLQPYDVKFSLAKNSRVGLLYLEALLSRAFFEDFETVGFQKSSFHQILNPLDRCAANFAAVARLQGLKWEEVLSKGTRFFSEDFSRFCDRKMSEVVAMLTWNRAWPEPLLQAFFAASKAVWLVHLLANSVHPSLPIFKVGDKNRFDPVYMEDKGGDRARKLVPTTVRIMVTPGFYIYDNVVKCKVLCRYNNSSGACNADANDNLLTPSPT</sequence>
<organism evidence="4 5">
    <name type="scientific">Cuscuta europaea</name>
    <name type="common">European dodder</name>
    <dbReference type="NCBI Taxonomy" id="41803"/>
    <lineage>
        <taxon>Eukaryota</taxon>
        <taxon>Viridiplantae</taxon>
        <taxon>Streptophyta</taxon>
        <taxon>Embryophyta</taxon>
        <taxon>Tracheophyta</taxon>
        <taxon>Spermatophyta</taxon>
        <taxon>Magnoliopsida</taxon>
        <taxon>eudicotyledons</taxon>
        <taxon>Gunneridae</taxon>
        <taxon>Pentapetalae</taxon>
        <taxon>asterids</taxon>
        <taxon>lamiids</taxon>
        <taxon>Solanales</taxon>
        <taxon>Convolvulaceae</taxon>
        <taxon>Cuscuteae</taxon>
        <taxon>Cuscuta</taxon>
        <taxon>Cuscuta subgen. Cuscuta</taxon>
    </lineage>
</organism>
<dbReference type="AlphaFoldDB" id="A0A9P0Z4A1"/>
<protein>
    <recommendedName>
        <fullName evidence="3">GIL1/IRKI C-terminal domain-containing protein</fullName>
    </recommendedName>
</protein>
<dbReference type="EMBL" id="CAMAPE010000019">
    <property type="protein sequence ID" value="CAH9086252.1"/>
    <property type="molecule type" value="Genomic_DNA"/>
</dbReference>
<proteinExistence type="predicted"/>
<evidence type="ECO:0000256" key="1">
    <source>
        <dbReference type="SAM" id="Coils"/>
    </source>
</evidence>
<evidence type="ECO:0000313" key="4">
    <source>
        <dbReference type="EMBL" id="CAH9086252.1"/>
    </source>
</evidence>
<feature type="coiled-coil region" evidence="1">
    <location>
        <begin position="164"/>
        <end position="191"/>
    </location>
</feature>
<name>A0A9P0Z4A1_CUSEU</name>
<evidence type="ECO:0000259" key="3">
    <source>
        <dbReference type="Pfam" id="PF24994"/>
    </source>
</evidence>
<dbReference type="PANTHER" id="PTHR31029:SF4">
    <property type="entry name" value="CYCLIN-DEPENDENT KINASE-LIKE PROTEIN"/>
    <property type="match status" value="1"/>
</dbReference>
<keyword evidence="5" id="KW-1185">Reference proteome</keyword>
<evidence type="ECO:0000256" key="2">
    <source>
        <dbReference type="SAM" id="MobiDB-lite"/>
    </source>
</evidence>
<evidence type="ECO:0000313" key="5">
    <source>
        <dbReference type="Proteomes" id="UP001152484"/>
    </source>
</evidence>
<dbReference type="Proteomes" id="UP001152484">
    <property type="component" value="Unassembled WGS sequence"/>
</dbReference>
<feature type="compositionally biased region" description="Polar residues" evidence="2">
    <location>
        <begin position="92"/>
        <end position="105"/>
    </location>
</feature>
<accession>A0A9P0Z4A1</accession>
<feature type="region of interest" description="Disordered" evidence="2">
    <location>
        <begin position="86"/>
        <end position="105"/>
    </location>
</feature>
<feature type="domain" description="GIL1/IRKI C-terminal" evidence="3">
    <location>
        <begin position="392"/>
        <end position="442"/>
    </location>
</feature>
<dbReference type="InterPro" id="IPR042316">
    <property type="entry name" value="IRKI-like"/>
</dbReference>
<comment type="caution">
    <text evidence="4">The sequence shown here is derived from an EMBL/GenBank/DDBJ whole genome shotgun (WGS) entry which is preliminary data.</text>
</comment>
<dbReference type="OrthoDB" id="785851at2759"/>
<feature type="region of interest" description="Disordered" evidence="2">
    <location>
        <begin position="1"/>
        <end position="77"/>
    </location>
</feature>
<feature type="compositionally biased region" description="Basic and acidic residues" evidence="2">
    <location>
        <begin position="48"/>
        <end position="71"/>
    </location>
</feature>
<dbReference type="InterPro" id="IPR056813">
    <property type="entry name" value="GIL1_IRKI_C"/>
</dbReference>
<reference evidence="4" key="1">
    <citation type="submission" date="2022-07" db="EMBL/GenBank/DDBJ databases">
        <authorList>
            <person name="Macas J."/>
            <person name="Novak P."/>
            <person name="Neumann P."/>
        </authorList>
    </citation>
    <scope>NUCLEOTIDE SEQUENCE</scope>
</reference>
<keyword evidence="1" id="KW-0175">Coiled coil</keyword>
<dbReference type="Pfam" id="PF24994">
    <property type="entry name" value="GIL1_IRKI_C"/>
    <property type="match status" value="1"/>
</dbReference>